<reference evidence="2 3" key="1">
    <citation type="submission" date="2024-09" db="EMBL/GenBank/DDBJ databases">
        <title>Rethinking Asexuality: The Enigmatic Case of Functional Sexual Genes in Lepraria (Stereocaulaceae).</title>
        <authorList>
            <person name="Doellman M."/>
            <person name="Sun Y."/>
            <person name="Barcenas-Pena A."/>
            <person name="Lumbsch H.T."/>
            <person name="Grewe F."/>
        </authorList>
    </citation>
    <scope>NUCLEOTIDE SEQUENCE [LARGE SCALE GENOMIC DNA]</scope>
    <source>
        <strain evidence="2 3">Mercado 3170</strain>
    </source>
</reference>
<protein>
    <recommendedName>
        <fullName evidence="4">LEA domain protein</fullName>
    </recommendedName>
</protein>
<feature type="region of interest" description="Disordered" evidence="1">
    <location>
        <begin position="74"/>
        <end position="129"/>
    </location>
</feature>
<comment type="caution">
    <text evidence="2">The sequence shown here is derived from an EMBL/GenBank/DDBJ whole genome shotgun (WGS) entry which is preliminary data.</text>
</comment>
<name>A0ABR4A0J9_9LECA</name>
<evidence type="ECO:0000313" key="2">
    <source>
        <dbReference type="EMBL" id="KAL2039462.1"/>
    </source>
</evidence>
<evidence type="ECO:0008006" key="4">
    <source>
        <dbReference type="Google" id="ProtNLM"/>
    </source>
</evidence>
<evidence type="ECO:0000313" key="3">
    <source>
        <dbReference type="Proteomes" id="UP001590950"/>
    </source>
</evidence>
<dbReference type="EMBL" id="JBEFKJ010000025">
    <property type="protein sequence ID" value="KAL2039462.1"/>
    <property type="molecule type" value="Genomic_DNA"/>
</dbReference>
<evidence type="ECO:0000256" key="1">
    <source>
        <dbReference type="SAM" id="MobiDB-lite"/>
    </source>
</evidence>
<organism evidence="2 3">
    <name type="scientific">Stereocaulon virgatum</name>
    <dbReference type="NCBI Taxonomy" id="373712"/>
    <lineage>
        <taxon>Eukaryota</taxon>
        <taxon>Fungi</taxon>
        <taxon>Dikarya</taxon>
        <taxon>Ascomycota</taxon>
        <taxon>Pezizomycotina</taxon>
        <taxon>Lecanoromycetes</taxon>
        <taxon>OSLEUM clade</taxon>
        <taxon>Lecanoromycetidae</taxon>
        <taxon>Lecanorales</taxon>
        <taxon>Lecanorineae</taxon>
        <taxon>Stereocaulaceae</taxon>
        <taxon>Stereocaulon</taxon>
    </lineage>
</organism>
<feature type="compositionally biased region" description="Basic and acidic residues" evidence="1">
    <location>
        <begin position="120"/>
        <end position="129"/>
    </location>
</feature>
<accession>A0ABR4A0J9</accession>
<keyword evidence="3" id="KW-1185">Reference proteome</keyword>
<proteinExistence type="predicted"/>
<sequence>MSSSLISRSTRLPLTRTTPARFLSTTPVARKSTVEDTVEKVNRKVSDVALDAIEKGQQASQTIKSTVGLNANKAEGSAKEMSGEAMGKAQEMTGSAKGKAQELAGEAKGKASEIGGAAKGKAEEVKRKM</sequence>
<dbReference type="Proteomes" id="UP001590950">
    <property type="component" value="Unassembled WGS sequence"/>
</dbReference>
<dbReference type="Gene3D" id="1.20.120.20">
    <property type="entry name" value="Apolipoprotein"/>
    <property type="match status" value="1"/>
</dbReference>
<gene>
    <name evidence="2" type="ORF">N7G274_007734</name>
</gene>